<organism evidence="9">
    <name type="scientific">Oikopleura dioica</name>
    <name type="common">Tunicate</name>
    <dbReference type="NCBI Taxonomy" id="34765"/>
    <lineage>
        <taxon>Eukaryota</taxon>
        <taxon>Metazoa</taxon>
        <taxon>Chordata</taxon>
        <taxon>Tunicata</taxon>
        <taxon>Appendicularia</taxon>
        <taxon>Copelata</taxon>
        <taxon>Oikopleuridae</taxon>
        <taxon>Oikopleura</taxon>
    </lineage>
</organism>
<gene>
    <name evidence="9" type="ORF">GSOID_T00001710001</name>
</gene>
<evidence type="ECO:0000313" key="9">
    <source>
        <dbReference type="EMBL" id="CBY12346.1"/>
    </source>
</evidence>
<evidence type="ECO:0000256" key="5">
    <source>
        <dbReference type="ARBA" id="ARBA00047319"/>
    </source>
</evidence>
<feature type="domain" description="AMP-binding enzyme C-terminal" evidence="8">
    <location>
        <begin position="157"/>
        <end position="232"/>
    </location>
</feature>
<comment type="function">
    <text evidence="3">Acyl-CoA synthases catalyze the initial reaction in fatty acid metabolism, by forming a thioester with CoA. Has some preference toward medium-chain substrates. Plays a role in adipocyte differentiation.</text>
</comment>
<sequence>MLHKNYAFDSLQWAVLGGSPVSKVLVKRAKETIGCDVTIVYGMTENSGGTFQTPMGKPDATDVLETVGEAYQGVQAKILDKDGNTVPKGTIGELCTKGYFVFNGYINDEEKTKESFTEDGFFKTGDLAMLREDGMIKITGREKDLIIRGGENIQPTEIEDFINEMPEVKATYVFGVPSKRLDEEVAAYIDLNENASITEDDVIAHCKNGLARFKHPKYIKFEDTFPLTTTGKVQKFLLQKQAMEDFPSLKDEIEE</sequence>
<evidence type="ECO:0000256" key="2">
    <source>
        <dbReference type="ARBA" id="ARBA00022598"/>
    </source>
</evidence>
<evidence type="ECO:0000259" key="7">
    <source>
        <dbReference type="Pfam" id="PF00501"/>
    </source>
</evidence>
<name>E4XRD0_OIKDI</name>
<dbReference type="PANTHER" id="PTHR43201">
    <property type="entry name" value="ACYL-COA SYNTHETASE"/>
    <property type="match status" value="1"/>
</dbReference>
<dbReference type="Proteomes" id="UP000001307">
    <property type="component" value="Unassembled WGS sequence"/>
</dbReference>
<feature type="domain" description="AMP-dependent synthetase/ligase" evidence="7">
    <location>
        <begin position="5"/>
        <end position="105"/>
    </location>
</feature>
<dbReference type="GO" id="GO:0031956">
    <property type="term" value="F:medium-chain fatty acid-CoA ligase activity"/>
    <property type="evidence" value="ECO:0007669"/>
    <property type="project" value="UniProtKB-EC"/>
</dbReference>
<dbReference type="Gene3D" id="3.30.300.30">
    <property type="match status" value="1"/>
</dbReference>
<keyword evidence="2" id="KW-0436">Ligase</keyword>
<evidence type="ECO:0000256" key="1">
    <source>
        <dbReference type="ARBA" id="ARBA00006432"/>
    </source>
</evidence>
<comment type="similarity">
    <text evidence="1">Belongs to the ATP-dependent AMP-binding enzyme family.</text>
</comment>
<keyword evidence="10" id="KW-1185">Reference proteome</keyword>
<dbReference type="PANTHER" id="PTHR43201:SF5">
    <property type="entry name" value="MEDIUM-CHAIN ACYL-COA LIGASE ACSF2, MITOCHONDRIAL"/>
    <property type="match status" value="1"/>
</dbReference>
<dbReference type="InterPro" id="IPR000873">
    <property type="entry name" value="AMP-dep_synth/lig_dom"/>
</dbReference>
<dbReference type="SUPFAM" id="SSF56801">
    <property type="entry name" value="Acetyl-CoA synthetase-like"/>
    <property type="match status" value="1"/>
</dbReference>
<dbReference type="OrthoDB" id="10253115at2759"/>
<protein>
    <recommendedName>
        <fullName evidence="4">Medium-chain acyl-CoA ligase ACSF2, mitochondrial</fullName>
    </recommendedName>
</protein>
<comment type="catalytic activity">
    <reaction evidence="5">
        <text>octanoate + ATP + CoA = octanoyl-CoA + AMP + diphosphate</text>
        <dbReference type="Rhea" id="RHEA:33631"/>
        <dbReference type="ChEBI" id="CHEBI:25646"/>
        <dbReference type="ChEBI" id="CHEBI:30616"/>
        <dbReference type="ChEBI" id="CHEBI:33019"/>
        <dbReference type="ChEBI" id="CHEBI:57287"/>
        <dbReference type="ChEBI" id="CHEBI:57386"/>
        <dbReference type="ChEBI" id="CHEBI:456215"/>
    </reaction>
</comment>
<evidence type="ECO:0000259" key="8">
    <source>
        <dbReference type="Pfam" id="PF13193"/>
    </source>
</evidence>
<dbReference type="InterPro" id="IPR025110">
    <property type="entry name" value="AMP-bd_C"/>
</dbReference>
<dbReference type="AlphaFoldDB" id="E4XRD0"/>
<evidence type="ECO:0000313" key="10">
    <source>
        <dbReference type="Proteomes" id="UP000001307"/>
    </source>
</evidence>
<proteinExistence type="inferred from homology"/>
<dbReference type="Pfam" id="PF13193">
    <property type="entry name" value="AMP-binding_C"/>
    <property type="match status" value="1"/>
</dbReference>
<evidence type="ECO:0000256" key="6">
    <source>
        <dbReference type="ARBA" id="ARBA00048277"/>
    </source>
</evidence>
<reference evidence="9" key="1">
    <citation type="journal article" date="2010" name="Science">
        <title>Plasticity of animal genome architecture unmasked by rapid evolution of a pelagic tunicate.</title>
        <authorList>
            <person name="Denoeud F."/>
            <person name="Henriet S."/>
            <person name="Mungpakdee S."/>
            <person name="Aury J.M."/>
            <person name="Da Silva C."/>
            <person name="Brinkmann H."/>
            <person name="Mikhaleva J."/>
            <person name="Olsen L.C."/>
            <person name="Jubin C."/>
            <person name="Canestro C."/>
            <person name="Bouquet J.M."/>
            <person name="Danks G."/>
            <person name="Poulain J."/>
            <person name="Campsteijn C."/>
            <person name="Adamski M."/>
            <person name="Cross I."/>
            <person name="Yadetie F."/>
            <person name="Muffato M."/>
            <person name="Louis A."/>
            <person name="Butcher S."/>
            <person name="Tsagkogeorga G."/>
            <person name="Konrad A."/>
            <person name="Singh S."/>
            <person name="Jensen M.F."/>
            <person name="Cong E.H."/>
            <person name="Eikeseth-Otteraa H."/>
            <person name="Noel B."/>
            <person name="Anthouard V."/>
            <person name="Porcel B.M."/>
            <person name="Kachouri-Lafond R."/>
            <person name="Nishino A."/>
            <person name="Ugolini M."/>
            <person name="Chourrout P."/>
            <person name="Nishida H."/>
            <person name="Aasland R."/>
            <person name="Huzurbazar S."/>
            <person name="Westhof E."/>
            <person name="Delsuc F."/>
            <person name="Lehrach H."/>
            <person name="Reinhardt R."/>
            <person name="Weissenbach J."/>
            <person name="Roy S.W."/>
            <person name="Artiguenave F."/>
            <person name="Postlethwait J.H."/>
            <person name="Manak J.R."/>
            <person name="Thompson E.M."/>
            <person name="Jaillon O."/>
            <person name="Du Pasquier L."/>
            <person name="Boudinot P."/>
            <person name="Liberles D.A."/>
            <person name="Volff J.N."/>
            <person name="Philippe H."/>
            <person name="Lenhard B."/>
            <person name="Roest Crollius H."/>
            <person name="Wincker P."/>
            <person name="Chourrout D."/>
        </authorList>
    </citation>
    <scope>NUCLEOTIDE SEQUENCE [LARGE SCALE GENOMIC DNA]</scope>
</reference>
<dbReference type="Pfam" id="PF00501">
    <property type="entry name" value="AMP-binding"/>
    <property type="match status" value="1"/>
</dbReference>
<evidence type="ECO:0000256" key="3">
    <source>
        <dbReference type="ARBA" id="ARBA00037247"/>
    </source>
</evidence>
<dbReference type="InParanoid" id="E4XRD0"/>
<dbReference type="Gene3D" id="3.40.50.12780">
    <property type="entry name" value="N-terminal domain of ligase-like"/>
    <property type="match status" value="1"/>
</dbReference>
<accession>E4XRD0</accession>
<dbReference type="InterPro" id="IPR045851">
    <property type="entry name" value="AMP-bd_C_sf"/>
</dbReference>
<dbReference type="InterPro" id="IPR042099">
    <property type="entry name" value="ANL_N_sf"/>
</dbReference>
<comment type="catalytic activity">
    <reaction evidence="6">
        <text>a medium-chain fatty acid + ATP + CoA = a medium-chain fatty acyl-CoA + AMP + diphosphate</text>
        <dbReference type="Rhea" id="RHEA:48340"/>
        <dbReference type="ChEBI" id="CHEBI:30616"/>
        <dbReference type="ChEBI" id="CHEBI:33019"/>
        <dbReference type="ChEBI" id="CHEBI:57287"/>
        <dbReference type="ChEBI" id="CHEBI:59558"/>
        <dbReference type="ChEBI" id="CHEBI:90546"/>
        <dbReference type="ChEBI" id="CHEBI:456215"/>
        <dbReference type="EC" id="6.2.1.2"/>
    </reaction>
</comment>
<evidence type="ECO:0000256" key="4">
    <source>
        <dbReference type="ARBA" id="ARBA00039638"/>
    </source>
</evidence>
<dbReference type="EMBL" id="FN653116">
    <property type="protein sequence ID" value="CBY12346.1"/>
    <property type="molecule type" value="Genomic_DNA"/>
</dbReference>
<dbReference type="GO" id="GO:0006631">
    <property type="term" value="P:fatty acid metabolic process"/>
    <property type="evidence" value="ECO:0007669"/>
    <property type="project" value="TreeGrafter"/>
</dbReference>